<dbReference type="InterPro" id="IPR046192">
    <property type="entry name" value="DUF6220"/>
</dbReference>
<feature type="transmembrane region" description="Helical" evidence="1">
    <location>
        <begin position="51"/>
        <end position="70"/>
    </location>
</feature>
<accession>A0ABW6JXI4</accession>
<dbReference type="EMBL" id="JBIACJ010000004">
    <property type="protein sequence ID" value="MFE8696613.1"/>
    <property type="molecule type" value="Genomic_DNA"/>
</dbReference>
<keyword evidence="1" id="KW-1133">Transmembrane helix</keyword>
<feature type="transmembrane region" description="Helical" evidence="1">
    <location>
        <begin position="77"/>
        <end position="95"/>
    </location>
</feature>
<proteinExistence type="predicted"/>
<dbReference type="RefSeq" id="WP_389218897.1">
    <property type="nucleotide sequence ID" value="NZ_JBIACJ010000004.1"/>
</dbReference>
<keyword evidence="1" id="KW-0812">Transmembrane</keyword>
<gene>
    <name evidence="2" type="ORF">ACFYKT_09725</name>
</gene>
<organism evidence="2 3">
    <name type="scientific">Cytobacillus mangrovibacter</name>
    <dbReference type="NCBI Taxonomy" id="3299024"/>
    <lineage>
        <taxon>Bacteria</taxon>
        <taxon>Bacillati</taxon>
        <taxon>Bacillota</taxon>
        <taxon>Bacilli</taxon>
        <taxon>Bacillales</taxon>
        <taxon>Bacillaceae</taxon>
        <taxon>Cytobacillus</taxon>
    </lineage>
</organism>
<keyword evidence="1" id="KW-0472">Membrane</keyword>
<evidence type="ECO:0000313" key="2">
    <source>
        <dbReference type="EMBL" id="MFE8696613.1"/>
    </source>
</evidence>
<protein>
    <submittedName>
        <fullName evidence="2">DUF6220 domain-containing protein</fullName>
    </submittedName>
</protein>
<feature type="transmembrane region" description="Helical" evidence="1">
    <location>
        <begin position="15"/>
        <end position="39"/>
    </location>
</feature>
<name>A0ABW6JXI4_9BACI</name>
<keyword evidence="3" id="KW-1185">Reference proteome</keyword>
<dbReference type="Pfam" id="PF19728">
    <property type="entry name" value="DUF6220"/>
    <property type="match status" value="1"/>
</dbReference>
<comment type="caution">
    <text evidence="2">The sequence shown here is derived from an EMBL/GenBank/DDBJ whole genome shotgun (WGS) entry which is preliminary data.</text>
</comment>
<dbReference type="Proteomes" id="UP001601058">
    <property type="component" value="Unassembled WGS sequence"/>
</dbReference>
<evidence type="ECO:0000256" key="1">
    <source>
        <dbReference type="SAM" id="Phobius"/>
    </source>
</evidence>
<evidence type="ECO:0000313" key="3">
    <source>
        <dbReference type="Proteomes" id="UP001601058"/>
    </source>
</evidence>
<sequence length="139" mass="15833">MENTKISKRIRFGRVSYLTLAVIFAVCTIIQIFIAGLAIFVNPVNWTKHFIFVHLFGFNTPLFMLVMAFVGRMPRWAYWQILGLLVCIFSMYFTANSRGALPWAGAAHPVIATLLFILSLTIVTKTWHLLYKKSSESGK</sequence>
<feature type="transmembrane region" description="Helical" evidence="1">
    <location>
        <begin position="101"/>
        <end position="123"/>
    </location>
</feature>
<reference evidence="2 3" key="1">
    <citation type="submission" date="2024-08" db="EMBL/GenBank/DDBJ databases">
        <title>Two novel Cytobacillus novel species.</title>
        <authorList>
            <person name="Liu G."/>
        </authorList>
    </citation>
    <scope>NUCLEOTIDE SEQUENCE [LARGE SCALE GENOMIC DNA]</scope>
    <source>
        <strain evidence="2 3">FJAT-53684</strain>
    </source>
</reference>